<organism evidence="1 2">
    <name type="scientific">Desulfomonile tiedjei (strain ATCC 49306 / DSM 6799 / DCB-1)</name>
    <dbReference type="NCBI Taxonomy" id="706587"/>
    <lineage>
        <taxon>Bacteria</taxon>
        <taxon>Pseudomonadati</taxon>
        <taxon>Thermodesulfobacteriota</taxon>
        <taxon>Desulfomonilia</taxon>
        <taxon>Desulfomonilales</taxon>
        <taxon>Desulfomonilaceae</taxon>
        <taxon>Desulfomonile</taxon>
    </lineage>
</organism>
<dbReference type="HOGENOM" id="CLU_2192801_0_0_7"/>
<protein>
    <submittedName>
        <fullName evidence="1">Uncharacterized protein</fullName>
    </submittedName>
</protein>
<accession>I4C424</accession>
<reference evidence="2" key="1">
    <citation type="submission" date="2012-06" db="EMBL/GenBank/DDBJ databases">
        <title>Complete sequence of chromosome of Desulfomonile tiedjei DSM 6799.</title>
        <authorList>
            <person name="Lucas S."/>
            <person name="Copeland A."/>
            <person name="Lapidus A."/>
            <person name="Glavina del Rio T."/>
            <person name="Dalin E."/>
            <person name="Tice H."/>
            <person name="Bruce D."/>
            <person name="Goodwin L."/>
            <person name="Pitluck S."/>
            <person name="Peters L."/>
            <person name="Ovchinnikova G."/>
            <person name="Zeytun A."/>
            <person name="Lu M."/>
            <person name="Kyrpides N."/>
            <person name="Mavromatis K."/>
            <person name="Ivanova N."/>
            <person name="Brettin T."/>
            <person name="Detter J.C."/>
            <person name="Han C."/>
            <person name="Larimer F."/>
            <person name="Land M."/>
            <person name="Hauser L."/>
            <person name="Markowitz V."/>
            <person name="Cheng J.-F."/>
            <person name="Hugenholtz P."/>
            <person name="Woyke T."/>
            <person name="Wu D."/>
            <person name="Spring S."/>
            <person name="Schroeder M."/>
            <person name="Brambilla E."/>
            <person name="Klenk H.-P."/>
            <person name="Eisen J.A."/>
        </authorList>
    </citation>
    <scope>NUCLEOTIDE SEQUENCE [LARGE SCALE GENOMIC DNA]</scope>
    <source>
        <strain evidence="2">ATCC 49306 / DSM 6799 / DCB-1</strain>
    </source>
</reference>
<evidence type="ECO:0000313" key="1">
    <source>
        <dbReference type="EMBL" id="AFM24315.1"/>
    </source>
</evidence>
<name>I4C424_DESTA</name>
<dbReference type="EMBL" id="CP003360">
    <property type="protein sequence ID" value="AFM24315.1"/>
    <property type="molecule type" value="Genomic_DNA"/>
</dbReference>
<gene>
    <name evidence="1" type="ordered locus">Desti_1604</name>
</gene>
<sequence length="108" mass="12204">MRSVGIKYCGGCNPQIERSEIVDRLTRLFPEDWLLERGEPADRWDIVILVCGCPVACLDRPETRGLARNYILISGSMVDFRPVPKERLVAVTVQRLQELVSCGKGEFP</sequence>
<dbReference type="RefSeq" id="WP_014809463.1">
    <property type="nucleotide sequence ID" value="NC_018025.1"/>
</dbReference>
<evidence type="ECO:0000313" key="2">
    <source>
        <dbReference type="Proteomes" id="UP000006055"/>
    </source>
</evidence>
<dbReference type="KEGG" id="dti:Desti_1604"/>
<proteinExistence type="predicted"/>
<keyword evidence="2" id="KW-1185">Reference proteome</keyword>
<dbReference type="AlphaFoldDB" id="I4C424"/>
<dbReference type="OrthoDB" id="9801625at2"/>
<dbReference type="Proteomes" id="UP000006055">
    <property type="component" value="Chromosome"/>
</dbReference>
<dbReference type="STRING" id="706587.Desti_1604"/>